<sequence length="19" mass="2005">MVPIDPRGANITALDPDLP</sequence>
<accession>A0A815RFR8</accession>
<protein>
    <submittedName>
        <fullName evidence="1">Uncharacterized protein</fullName>
    </submittedName>
</protein>
<organism evidence="1 2">
    <name type="scientific">Adineta steineri</name>
    <dbReference type="NCBI Taxonomy" id="433720"/>
    <lineage>
        <taxon>Eukaryota</taxon>
        <taxon>Metazoa</taxon>
        <taxon>Spiralia</taxon>
        <taxon>Gnathifera</taxon>
        <taxon>Rotifera</taxon>
        <taxon>Eurotatoria</taxon>
        <taxon>Bdelloidea</taxon>
        <taxon>Adinetida</taxon>
        <taxon>Adinetidae</taxon>
        <taxon>Adineta</taxon>
    </lineage>
</organism>
<gene>
    <name evidence="1" type="ORF">IZO911_LOCUS43733</name>
</gene>
<dbReference type="Proteomes" id="UP000663860">
    <property type="component" value="Unassembled WGS sequence"/>
</dbReference>
<comment type="caution">
    <text evidence="1">The sequence shown here is derived from an EMBL/GenBank/DDBJ whole genome shotgun (WGS) entry which is preliminary data.</text>
</comment>
<dbReference type="AlphaFoldDB" id="A0A815RFR8"/>
<proteinExistence type="predicted"/>
<evidence type="ECO:0000313" key="1">
    <source>
        <dbReference type="EMBL" id="CAF1476202.1"/>
    </source>
</evidence>
<dbReference type="EMBL" id="CAJNOE010002278">
    <property type="protein sequence ID" value="CAF1476202.1"/>
    <property type="molecule type" value="Genomic_DNA"/>
</dbReference>
<reference evidence="1" key="1">
    <citation type="submission" date="2021-02" db="EMBL/GenBank/DDBJ databases">
        <authorList>
            <person name="Nowell W R."/>
        </authorList>
    </citation>
    <scope>NUCLEOTIDE SEQUENCE</scope>
</reference>
<feature type="non-terminal residue" evidence="1">
    <location>
        <position position="19"/>
    </location>
</feature>
<evidence type="ECO:0000313" key="2">
    <source>
        <dbReference type="Proteomes" id="UP000663860"/>
    </source>
</evidence>
<name>A0A815RFR8_9BILA</name>